<reference evidence="1 2" key="1">
    <citation type="submission" date="2022-11" db="EMBL/GenBank/DDBJ databases">
        <title>Minimal conservation of predation-associated metabolite biosynthetic gene clusters underscores biosynthetic potential of Myxococcota including descriptions for ten novel species: Archangium lansinium sp. nov., Myxococcus landrumus sp. nov., Nannocystis bai.</title>
        <authorList>
            <person name="Ahearne A."/>
            <person name="Stevens C."/>
            <person name="Dowd S."/>
        </authorList>
    </citation>
    <scope>NUCLEOTIDE SEQUENCE [LARGE SCALE GENOMIC DNA]</scope>
    <source>
        <strain evidence="1 2">NCELM</strain>
    </source>
</reference>
<dbReference type="RefSeq" id="WP_272000446.1">
    <property type="nucleotide sequence ID" value="NZ_JAQNDN010000013.1"/>
</dbReference>
<dbReference type="Proteomes" id="UP001217838">
    <property type="component" value="Unassembled WGS sequence"/>
</dbReference>
<evidence type="ECO:0000313" key="1">
    <source>
        <dbReference type="EMBL" id="MDC0670624.1"/>
    </source>
</evidence>
<protein>
    <submittedName>
        <fullName evidence="1">Uncharacterized protein</fullName>
    </submittedName>
</protein>
<evidence type="ECO:0000313" key="2">
    <source>
        <dbReference type="Proteomes" id="UP001217838"/>
    </source>
</evidence>
<organism evidence="1 2">
    <name type="scientific">Nannocystis radixulma</name>
    <dbReference type="NCBI Taxonomy" id="2995305"/>
    <lineage>
        <taxon>Bacteria</taxon>
        <taxon>Pseudomonadati</taxon>
        <taxon>Myxococcota</taxon>
        <taxon>Polyangia</taxon>
        <taxon>Nannocystales</taxon>
        <taxon>Nannocystaceae</taxon>
        <taxon>Nannocystis</taxon>
    </lineage>
</organism>
<sequence>MVEIGRRMGRKNIRTDDPVERIDTKILEVVIELDKAEALLPGLRVVSVIGGA</sequence>
<dbReference type="EMBL" id="JAQNDN010000013">
    <property type="protein sequence ID" value="MDC0670624.1"/>
    <property type="molecule type" value="Genomic_DNA"/>
</dbReference>
<comment type="caution">
    <text evidence="1">The sequence shown here is derived from an EMBL/GenBank/DDBJ whole genome shotgun (WGS) entry which is preliminary data.</text>
</comment>
<name>A0ABT5B918_9BACT</name>
<proteinExistence type="predicted"/>
<gene>
    <name evidence="1" type="ORF">POL58_22905</name>
</gene>
<accession>A0ABT5B918</accession>
<keyword evidence="2" id="KW-1185">Reference proteome</keyword>